<dbReference type="EMBL" id="JSYL01000001">
    <property type="protein sequence ID" value="KIA90614.1"/>
    <property type="molecule type" value="Genomic_DNA"/>
</dbReference>
<dbReference type="CDD" id="cd01714">
    <property type="entry name" value="ETF_beta"/>
    <property type="match status" value="1"/>
</dbReference>
<dbReference type="GO" id="GO:0009055">
    <property type="term" value="F:electron transfer activity"/>
    <property type="evidence" value="ECO:0007669"/>
    <property type="project" value="InterPro"/>
</dbReference>
<name>A0A0C1FRV6_9FLAO</name>
<keyword evidence="4" id="KW-0249">Electron transport</keyword>
<accession>A0A0C1FRV6</accession>
<dbReference type="AlphaFoldDB" id="A0A0C1FRV6"/>
<dbReference type="RefSeq" id="WP_039347797.1">
    <property type="nucleotide sequence ID" value="NZ_FOLA01000001.1"/>
</dbReference>
<feature type="domain" description="Electron transfer flavoprotein alpha/beta-subunit N-terminal" evidence="6">
    <location>
        <begin position="23"/>
        <end position="212"/>
    </location>
</feature>
<reference evidence="7 8" key="1">
    <citation type="submission" date="2014-10" db="EMBL/GenBank/DDBJ databases">
        <title>Kaistella jeonii genome.</title>
        <authorList>
            <person name="Clayton J.T."/>
            <person name="Newman J.D."/>
        </authorList>
    </citation>
    <scope>NUCLEOTIDE SEQUENCE [LARGE SCALE GENOMIC DNA]</scope>
    <source>
        <strain evidence="7 8">DSM 17048</strain>
    </source>
</reference>
<dbReference type="STRING" id="266749.SAMN05421876_101191"/>
<evidence type="ECO:0000256" key="2">
    <source>
        <dbReference type="ARBA" id="ARBA00016797"/>
    </source>
</evidence>
<proteinExistence type="inferred from homology"/>
<organism evidence="7 8">
    <name type="scientific">Kaistella jeonii</name>
    <dbReference type="NCBI Taxonomy" id="266749"/>
    <lineage>
        <taxon>Bacteria</taxon>
        <taxon>Pseudomonadati</taxon>
        <taxon>Bacteroidota</taxon>
        <taxon>Flavobacteriia</taxon>
        <taxon>Flavobacteriales</taxon>
        <taxon>Weeksellaceae</taxon>
        <taxon>Chryseobacterium group</taxon>
        <taxon>Kaistella</taxon>
    </lineage>
</organism>
<dbReference type="InterPro" id="IPR012255">
    <property type="entry name" value="ETF_b"/>
</dbReference>
<dbReference type="OrthoDB" id="9804960at2"/>
<evidence type="ECO:0000256" key="3">
    <source>
        <dbReference type="ARBA" id="ARBA00022448"/>
    </source>
</evidence>
<dbReference type="InterPro" id="IPR014729">
    <property type="entry name" value="Rossmann-like_a/b/a_fold"/>
</dbReference>
<evidence type="ECO:0000256" key="5">
    <source>
        <dbReference type="ARBA" id="ARBA00042002"/>
    </source>
</evidence>
<evidence type="ECO:0000256" key="4">
    <source>
        <dbReference type="ARBA" id="ARBA00022982"/>
    </source>
</evidence>
<dbReference type="InterPro" id="IPR000049">
    <property type="entry name" value="ET-Flavoprotein_bsu_CS"/>
</dbReference>
<evidence type="ECO:0000259" key="6">
    <source>
        <dbReference type="SMART" id="SM00893"/>
    </source>
</evidence>
<protein>
    <recommendedName>
        <fullName evidence="2">Electron transfer flavoprotein subunit beta</fullName>
    </recommendedName>
    <alternativeName>
        <fullName evidence="5">Electron transfer flavoprotein small subunit</fullName>
    </alternativeName>
</protein>
<keyword evidence="8" id="KW-1185">Reference proteome</keyword>
<dbReference type="PANTHER" id="PTHR21294">
    <property type="entry name" value="ELECTRON TRANSFER FLAVOPROTEIN BETA-SUBUNIT"/>
    <property type="match status" value="1"/>
</dbReference>
<keyword evidence="3" id="KW-0813">Transport</keyword>
<dbReference type="Proteomes" id="UP000031473">
    <property type="component" value="Unassembled WGS sequence"/>
</dbReference>
<dbReference type="PROSITE" id="PS01065">
    <property type="entry name" value="ETF_BETA"/>
    <property type="match status" value="1"/>
</dbReference>
<dbReference type="Gene3D" id="3.40.50.620">
    <property type="entry name" value="HUPs"/>
    <property type="match status" value="1"/>
</dbReference>
<gene>
    <name evidence="7" type="ORF">OA86_01660</name>
</gene>
<dbReference type="PIRSF" id="PIRSF000090">
    <property type="entry name" value="Beta-ETF"/>
    <property type="match status" value="1"/>
</dbReference>
<dbReference type="Pfam" id="PF01012">
    <property type="entry name" value="ETF"/>
    <property type="match status" value="1"/>
</dbReference>
<dbReference type="InterPro" id="IPR033948">
    <property type="entry name" value="ETF_beta_N"/>
</dbReference>
<evidence type="ECO:0000313" key="7">
    <source>
        <dbReference type="EMBL" id="KIA90614.1"/>
    </source>
</evidence>
<dbReference type="SUPFAM" id="SSF52402">
    <property type="entry name" value="Adenine nucleotide alpha hydrolases-like"/>
    <property type="match status" value="1"/>
</dbReference>
<dbReference type="InterPro" id="IPR014730">
    <property type="entry name" value="ETF_a/b_N"/>
</dbReference>
<comment type="similarity">
    <text evidence="1">Belongs to the ETF beta-subunit/FixA family.</text>
</comment>
<comment type="caution">
    <text evidence="7">The sequence shown here is derived from an EMBL/GenBank/DDBJ whole genome shotgun (WGS) entry which is preliminary data.</text>
</comment>
<evidence type="ECO:0000256" key="1">
    <source>
        <dbReference type="ARBA" id="ARBA00007557"/>
    </source>
</evidence>
<sequence length="248" mass="26434">MKILVCISSVPDTTSKINFTADKSAFDKTGIQWVINPWDEFALTKAIKLQESQGATVTVINVGDATTEPVIRKSLAIGANDAIRVNVEPKDSFSVAKEIANVAQNGSYDLILCGRESIDYNGGAVPGMVAQLLNQPFVNACVGLDVNGAEATAIREIEGGKETISVKLPAVIAGQKGMVDEKDLIIPNMRGIMSARSKPLVVVEPASSEVKVEGVSYDSVPQRAAVKMVSADNLDELVRLLHEEAKVI</sequence>
<dbReference type="SMART" id="SM00893">
    <property type="entry name" value="ETF"/>
    <property type="match status" value="1"/>
</dbReference>
<evidence type="ECO:0000313" key="8">
    <source>
        <dbReference type="Proteomes" id="UP000031473"/>
    </source>
</evidence>
<dbReference type="PANTHER" id="PTHR21294:SF8">
    <property type="entry name" value="ELECTRON TRANSFER FLAVOPROTEIN SUBUNIT BETA"/>
    <property type="match status" value="1"/>
</dbReference>